<evidence type="ECO:0000256" key="7">
    <source>
        <dbReference type="PIRNR" id="PIRNR026534"/>
    </source>
</evidence>
<dbReference type="EMBL" id="KN847478">
    <property type="protein sequence ID" value="KIX04382.1"/>
    <property type="molecule type" value="Genomic_DNA"/>
</dbReference>
<keyword evidence="6 7" id="KW-0326">Glycosidase</keyword>
<dbReference type="SUPFAM" id="SSF75005">
    <property type="entry name" value="Arabinanase/levansucrase/invertase"/>
    <property type="match status" value="1"/>
</dbReference>
<feature type="active site" description="Proton donor" evidence="8">
    <location>
        <position position="231"/>
    </location>
</feature>
<dbReference type="InterPro" id="IPR023296">
    <property type="entry name" value="Glyco_hydro_beta-prop_sf"/>
</dbReference>
<dbReference type="PIRSF" id="PIRSF026534">
    <property type="entry name" value="Endo_alpha-L-arabinosidase"/>
    <property type="match status" value="1"/>
</dbReference>
<dbReference type="Proteomes" id="UP000053617">
    <property type="component" value="Unassembled WGS sequence"/>
</dbReference>
<keyword evidence="12" id="KW-1185">Reference proteome</keyword>
<evidence type="ECO:0000256" key="8">
    <source>
        <dbReference type="PIRSR" id="PIRSR606710-1"/>
    </source>
</evidence>
<comment type="similarity">
    <text evidence="3 7">Belongs to the glycosyl hydrolase 43 family.</text>
</comment>
<keyword evidence="5 7" id="KW-0378">Hydrolase</keyword>
<evidence type="ECO:0000313" key="12">
    <source>
        <dbReference type="Proteomes" id="UP000053617"/>
    </source>
</evidence>
<dbReference type="PANTHER" id="PTHR43301:SF3">
    <property type="entry name" value="ARABINAN ENDO-1,5-ALPHA-L-ARABINOSIDASE A-RELATED"/>
    <property type="match status" value="1"/>
</dbReference>
<name>A0A0D2FQA7_9EURO</name>
<evidence type="ECO:0000256" key="10">
    <source>
        <dbReference type="SAM" id="SignalP"/>
    </source>
</evidence>
<dbReference type="EC" id="3.2.1.99" evidence="4 7"/>
<dbReference type="UniPathway" id="UPA00667"/>
<evidence type="ECO:0000313" key="11">
    <source>
        <dbReference type="EMBL" id="KIX04382.1"/>
    </source>
</evidence>
<dbReference type="VEuPathDB" id="FungiDB:Z518_05250"/>
<protein>
    <recommendedName>
        <fullName evidence="4 7">Arabinan endo-1,5-alpha-L-arabinosidase</fullName>
        <ecNumber evidence="4 7">3.2.1.99</ecNumber>
    </recommendedName>
</protein>
<feature type="signal peptide" evidence="10">
    <location>
        <begin position="1"/>
        <end position="17"/>
    </location>
</feature>
<dbReference type="GO" id="GO:0046558">
    <property type="term" value="F:arabinan endo-1,5-alpha-L-arabinosidase activity"/>
    <property type="evidence" value="ECO:0007669"/>
    <property type="project" value="UniProtKB-EC"/>
</dbReference>
<evidence type="ECO:0000256" key="2">
    <source>
        <dbReference type="ARBA" id="ARBA00004834"/>
    </source>
</evidence>
<comment type="pathway">
    <text evidence="2 7">Glycan metabolism; L-arabinan degradation.</text>
</comment>
<feature type="active site" description="Proton acceptor" evidence="8">
    <location>
        <position position="54"/>
    </location>
</feature>
<feature type="chain" id="PRO_5002242023" description="Arabinan endo-1,5-alpha-L-arabinosidase" evidence="10">
    <location>
        <begin position="18"/>
        <end position="364"/>
    </location>
</feature>
<keyword evidence="10" id="KW-0732">Signal</keyword>
<evidence type="ECO:0000256" key="1">
    <source>
        <dbReference type="ARBA" id="ARBA00000375"/>
    </source>
</evidence>
<dbReference type="Pfam" id="PF04616">
    <property type="entry name" value="Glyco_hydro_43"/>
    <property type="match status" value="1"/>
</dbReference>
<feature type="site" description="Important for catalytic activity, responsible for pKa modulation of the active site Glu and correct orientation of both the proton donor and substrate" evidence="9">
    <location>
        <position position="166"/>
    </location>
</feature>
<dbReference type="STRING" id="1442369.A0A0D2FQA7"/>
<dbReference type="HOGENOM" id="CLU_009397_5_0_1"/>
<dbReference type="CDD" id="cd18831">
    <property type="entry name" value="GH43_AnAbnA-like"/>
    <property type="match status" value="1"/>
</dbReference>
<dbReference type="Gene3D" id="2.115.10.20">
    <property type="entry name" value="Glycosyl hydrolase domain, family 43"/>
    <property type="match status" value="1"/>
</dbReference>
<evidence type="ECO:0000256" key="9">
    <source>
        <dbReference type="PIRSR" id="PIRSR606710-2"/>
    </source>
</evidence>
<dbReference type="InterPro" id="IPR006710">
    <property type="entry name" value="Glyco_hydro_43"/>
</dbReference>
<dbReference type="AlphaFoldDB" id="A0A0D2FQA7"/>
<dbReference type="PANTHER" id="PTHR43301">
    <property type="entry name" value="ARABINAN ENDO-1,5-ALPHA-L-ARABINOSIDASE"/>
    <property type="match status" value="1"/>
</dbReference>
<evidence type="ECO:0000256" key="3">
    <source>
        <dbReference type="ARBA" id="ARBA00009865"/>
    </source>
</evidence>
<evidence type="ECO:0000256" key="4">
    <source>
        <dbReference type="ARBA" id="ARBA00012586"/>
    </source>
</evidence>
<reference evidence="11 12" key="1">
    <citation type="submission" date="2015-01" db="EMBL/GenBank/DDBJ databases">
        <title>The Genome Sequence of Rhinocladiella mackenzie CBS 650.93.</title>
        <authorList>
            <consortium name="The Broad Institute Genomics Platform"/>
            <person name="Cuomo C."/>
            <person name="de Hoog S."/>
            <person name="Gorbushina A."/>
            <person name="Stielow B."/>
            <person name="Teixiera M."/>
            <person name="Abouelleil A."/>
            <person name="Chapman S.B."/>
            <person name="Priest M."/>
            <person name="Young S.K."/>
            <person name="Wortman J."/>
            <person name="Nusbaum C."/>
            <person name="Birren B."/>
        </authorList>
    </citation>
    <scope>NUCLEOTIDE SEQUENCE [LARGE SCALE GENOMIC DNA]</scope>
    <source>
        <strain evidence="11 12">CBS 650.93</strain>
    </source>
</reference>
<organism evidence="11 12">
    <name type="scientific">Rhinocladiella mackenziei CBS 650.93</name>
    <dbReference type="NCBI Taxonomy" id="1442369"/>
    <lineage>
        <taxon>Eukaryota</taxon>
        <taxon>Fungi</taxon>
        <taxon>Dikarya</taxon>
        <taxon>Ascomycota</taxon>
        <taxon>Pezizomycotina</taxon>
        <taxon>Eurotiomycetes</taxon>
        <taxon>Chaetothyriomycetidae</taxon>
        <taxon>Chaetothyriales</taxon>
        <taxon>Herpotrichiellaceae</taxon>
        <taxon>Rhinocladiella</taxon>
    </lineage>
</organism>
<comment type="catalytic activity">
    <reaction evidence="1 7">
        <text>Endohydrolysis of (1-&gt;5)-alpha-arabinofuranosidic linkages in (1-&gt;5)-arabinans.</text>
        <dbReference type="EC" id="3.2.1.99"/>
    </reaction>
</comment>
<evidence type="ECO:0000256" key="6">
    <source>
        <dbReference type="ARBA" id="ARBA00023295"/>
    </source>
</evidence>
<sequence length="364" mass="39666">MVNSFFSLLSAIGLVKSSSISLNGTANNAVSNTNNNGNWPEPEPCTGNCTFIHDPSIIKREDGTFFRFSTNGNIAIASAPSMTGPWEYLGAMLPEGSVIQVTENQEIWCPDVFLINDTYYAYYAVSRSGLQSSDIGVATSKTLELGTWTDHGSLGLPKSQSYNLIDPNIFRESPSAPSIYFAFGSAWHGIYQTQLSWQNPLSQSDEIGSGAKNVAYNDTNPASSDTLAIVEGGFQFWWPVNDIKYYYLFFSSGACCNDADDLAAPGDEYKIMVCRAIDPIGPFVDRDGKDCATENGGTLLLGSHGDKVYAPGGQGVILDDSEDGMGRVVLYYHYVNPIIGYKFEDFQFGFNYLDFSSGWPAVVS</sequence>
<dbReference type="GO" id="GO:0031222">
    <property type="term" value="P:arabinan catabolic process"/>
    <property type="evidence" value="ECO:0007669"/>
    <property type="project" value="UniProtKB-UniPathway"/>
</dbReference>
<gene>
    <name evidence="11" type="ORF">Z518_05250</name>
</gene>
<dbReference type="GeneID" id="25293321"/>
<dbReference type="InterPro" id="IPR016840">
    <property type="entry name" value="Glyco_hydro_43_endo_a_Ara-ase"/>
</dbReference>
<proteinExistence type="inferred from homology"/>
<dbReference type="RefSeq" id="XP_013271518.1">
    <property type="nucleotide sequence ID" value="XM_013416064.1"/>
</dbReference>
<dbReference type="OrthoDB" id="195678at2759"/>
<dbReference type="InterPro" id="IPR050727">
    <property type="entry name" value="GH43_arabinanases"/>
</dbReference>
<evidence type="ECO:0000256" key="5">
    <source>
        <dbReference type="ARBA" id="ARBA00022801"/>
    </source>
</evidence>
<accession>A0A0D2FQA7</accession>